<gene>
    <name evidence="2" type="ORF">ADK38_21860</name>
</gene>
<dbReference type="CDD" id="cd02440">
    <property type="entry name" value="AdoMet_MTases"/>
    <property type="match status" value="1"/>
</dbReference>
<evidence type="ECO:0000313" key="2">
    <source>
        <dbReference type="EMBL" id="KOG88063.1"/>
    </source>
</evidence>
<dbReference type="EMBL" id="LGUT01001875">
    <property type="protein sequence ID" value="KOG88063.1"/>
    <property type="molecule type" value="Genomic_DNA"/>
</dbReference>
<name>A0ABR5J3W0_9ACTN</name>
<evidence type="ECO:0000313" key="3">
    <source>
        <dbReference type="Proteomes" id="UP000037020"/>
    </source>
</evidence>
<dbReference type="Gene3D" id="3.40.50.150">
    <property type="entry name" value="Vaccinia Virus protein VP39"/>
    <property type="match status" value="1"/>
</dbReference>
<organism evidence="2 3">
    <name type="scientific">Streptomyces varsoviensis</name>
    <dbReference type="NCBI Taxonomy" id="67373"/>
    <lineage>
        <taxon>Bacteria</taxon>
        <taxon>Bacillati</taxon>
        <taxon>Actinomycetota</taxon>
        <taxon>Actinomycetes</taxon>
        <taxon>Kitasatosporales</taxon>
        <taxon>Streptomycetaceae</taxon>
        <taxon>Streptomyces</taxon>
    </lineage>
</organism>
<protein>
    <recommendedName>
        <fullName evidence="1">Methyltransferase type 11 domain-containing protein</fullName>
    </recommendedName>
</protein>
<proteinExistence type="predicted"/>
<keyword evidence="3" id="KW-1185">Reference proteome</keyword>
<dbReference type="InterPro" id="IPR013216">
    <property type="entry name" value="Methyltransf_11"/>
</dbReference>
<dbReference type="InterPro" id="IPR029063">
    <property type="entry name" value="SAM-dependent_MTases_sf"/>
</dbReference>
<accession>A0ABR5J3W0</accession>
<reference evidence="2 3" key="1">
    <citation type="submission" date="2015-07" db="EMBL/GenBank/DDBJ databases">
        <authorList>
            <person name="Ju K.-S."/>
            <person name="Doroghazi J.R."/>
            <person name="Metcalf W.W."/>
        </authorList>
    </citation>
    <scope>NUCLEOTIDE SEQUENCE [LARGE SCALE GENOMIC DNA]</scope>
    <source>
        <strain evidence="2 3">NRRL B-3589</strain>
    </source>
</reference>
<comment type="caution">
    <text evidence="2">The sequence shown here is derived from an EMBL/GenBank/DDBJ whole genome shotgun (WGS) entry which is preliminary data.</text>
</comment>
<dbReference type="Pfam" id="PF08241">
    <property type="entry name" value="Methyltransf_11"/>
    <property type="match status" value="1"/>
</dbReference>
<feature type="domain" description="Methyltransferase type 11" evidence="1">
    <location>
        <begin position="7"/>
        <end position="60"/>
    </location>
</feature>
<dbReference type="Proteomes" id="UP000037020">
    <property type="component" value="Unassembled WGS sequence"/>
</dbReference>
<dbReference type="SUPFAM" id="SSF53335">
    <property type="entry name" value="S-adenosyl-L-methionine-dependent methyltransferases"/>
    <property type="match status" value="1"/>
</dbReference>
<evidence type="ECO:0000259" key="1">
    <source>
        <dbReference type="Pfam" id="PF08241"/>
    </source>
</evidence>
<feature type="non-terminal residue" evidence="2">
    <location>
        <position position="1"/>
    </location>
</feature>
<sequence>DLFGVRVTLVEADILATTLPDGEADAVHDSFIYHNIRPEARQAYVREAARVLRPGGRFVLVGFSDRMTPGSGPLRLTSDDVLDAVTPYFEVEEFRRFRNLPTRARPDQWHWFGHFRKRTVPRTG</sequence>